<dbReference type="Pfam" id="PF15573">
    <property type="entry name" value="Imm47"/>
    <property type="match status" value="1"/>
</dbReference>
<accession>A0A2A7HT53</accession>
<evidence type="ECO:0008006" key="3">
    <source>
        <dbReference type="Google" id="ProtNLM"/>
    </source>
</evidence>
<evidence type="ECO:0000313" key="2">
    <source>
        <dbReference type="Proteomes" id="UP000220006"/>
    </source>
</evidence>
<sequence length="271" mass="31706">MMDLEHLKKDIWYGEISNHTIENLKSNLRDSATEKEYFILINELLKLGDFSVKELLIELMNSTRNELVLHLCTRLFCSVATHDDLLETNNLKFLSSASEDGVHNFVVSASETLSYHVVPYLLALLEEWEDTFVEKAIRNELSWMLGIEDEYYEVSLEEFNEAYSGFIENNDAQEYYYRNRLSFPGDLAKELVSEVMSSLRDRTTYNVVTLSSVLSIWSGIKCPIQYDTIITNEKNRELMSYIDVLTKKEWKIGKKYFYGYVVESYKKAIYE</sequence>
<dbReference type="Proteomes" id="UP000220006">
    <property type="component" value="Unassembled WGS sequence"/>
</dbReference>
<organism evidence="1 2">
    <name type="scientific">Bacillus cereus</name>
    <dbReference type="NCBI Taxonomy" id="1396"/>
    <lineage>
        <taxon>Bacteria</taxon>
        <taxon>Bacillati</taxon>
        <taxon>Bacillota</taxon>
        <taxon>Bacilli</taxon>
        <taxon>Bacillales</taxon>
        <taxon>Bacillaceae</taxon>
        <taxon>Bacillus</taxon>
        <taxon>Bacillus cereus group</taxon>
    </lineage>
</organism>
<gene>
    <name evidence="1" type="ORF">COM96_21175</name>
</gene>
<name>A0A2A7HT53_BACCE</name>
<protein>
    <recommendedName>
        <fullName evidence="3">Group-specific protein</fullName>
    </recommendedName>
</protein>
<reference evidence="1 2" key="1">
    <citation type="submission" date="2017-09" db="EMBL/GenBank/DDBJ databases">
        <title>Large-scale bioinformatics analysis of Bacillus genomes uncovers conserved roles of natural products in bacterial physiology.</title>
        <authorList>
            <consortium name="Agbiome Team Llc"/>
            <person name="Bleich R.M."/>
            <person name="Grubbs K.J."/>
            <person name="Santa Maria K.C."/>
            <person name="Allen S.E."/>
            <person name="Farag S."/>
            <person name="Shank E.A."/>
            <person name="Bowers A."/>
        </authorList>
    </citation>
    <scope>NUCLEOTIDE SEQUENCE [LARGE SCALE GENOMIC DNA]</scope>
    <source>
        <strain evidence="1 2">AFS096845</strain>
    </source>
</reference>
<dbReference type="EMBL" id="NVLK01000049">
    <property type="protein sequence ID" value="PEC20100.1"/>
    <property type="molecule type" value="Genomic_DNA"/>
</dbReference>
<evidence type="ECO:0000313" key="1">
    <source>
        <dbReference type="EMBL" id="PEC20100.1"/>
    </source>
</evidence>
<dbReference type="InterPro" id="IPR029076">
    <property type="entry name" value="Imm47"/>
</dbReference>
<comment type="caution">
    <text evidence="1">The sequence shown here is derived from an EMBL/GenBank/DDBJ whole genome shotgun (WGS) entry which is preliminary data.</text>
</comment>
<dbReference type="AlphaFoldDB" id="A0A2A7HT53"/>
<proteinExistence type="predicted"/>